<reference evidence="7 8" key="1">
    <citation type="submission" date="2019-05" db="EMBL/GenBank/DDBJ databases">
        <title>Mikania micrantha, genome provides insights into the molecular mechanism of rapid growth.</title>
        <authorList>
            <person name="Liu B."/>
        </authorList>
    </citation>
    <scope>NUCLEOTIDE SEQUENCE [LARGE SCALE GENOMIC DNA]</scope>
    <source>
        <strain evidence="7">NLD-2019</strain>
        <tissue evidence="7">Leaf</tissue>
    </source>
</reference>
<keyword evidence="6" id="KW-0732">Signal</keyword>
<feature type="chain" id="PRO_5024463424" evidence="6">
    <location>
        <begin position="20"/>
        <end position="995"/>
    </location>
</feature>
<evidence type="ECO:0000256" key="2">
    <source>
        <dbReference type="ARBA" id="ARBA00006330"/>
    </source>
</evidence>
<dbReference type="Gene3D" id="3.40.50.1000">
    <property type="entry name" value="HAD superfamily/HAD-like"/>
    <property type="match status" value="1"/>
</dbReference>
<dbReference type="FunFam" id="3.30.70.1020:FF:000002">
    <property type="entry name" value="Trehalose-6-phosphate synthase 2"/>
    <property type="match status" value="1"/>
</dbReference>
<gene>
    <name evidence="7" type="ORF">E3N88_36709</name>
</gene>
<keyword evidence="4" id="KW-0808">Transferase</keyword>
<dbReference type="InterPro" id="IPR023214">
    <property type="entry name" value="HAD_sf"/>
</dbReference>
<dbReference type="GO" id="GO:0004805">
    <property type="term" value="F:trehalose-phosphatase activity"/>
    <property type="evidence" value="ECO:0007669"/>
    <property type="project" value="TreeGrafter"/>
</dbReference>
<dbReference type="OrthoDB" id="1596089at2759"/>
<dbReference type="GO" id="GO:0005829">
    <property type="term" value="C:cytosol"/>
    <property type="evidence" value="ECO:0007669"/>
    <property type="project" value="TreeGrafter"/>
</dbReference>
<evidence type="ECO:0000256" key="4">
    <source>
        <dbReference type="ARBA" id="ARBA00022679"/>
    </source>
</evidence>
<dbReference type="SUPFAM" id="SSF56784">
    <property type="entry name" value="HAD-like"/>
    <property type="match status" value="1"/>
</dbReference>
<dbReference type="FunFam" id="3.40.50.1000:FF:000054">
    <property type="entry name" value="alpha,alpha-trehalose-phosphate synthase [UDP-forming] 6"/>
    <property type="match status" value="1"/>
</dbReference>
<dbReference type="FunFam" id="3.40.50.2000:FF:000079">
    <property type="entry name" value="Trehalose-6-phosphate synthase 8"/>
    <property type="match status" value="1"/>
</dbReference>
<dbReference type="NCBIfam" id="TIGR00685">
    <property type="entry name" value="T6PP"/>
    <property type="match status" value="1"/>
</dbReference>
<keyword evidence="8" id="KW-1185">Reference proteome</keyword>
<dbReference type="InterPro" id="IPR003337">
    <property type="entry name" value="Trehalose_PPase"/>
</dbReference>
<protein>
    <submittedName>
        <fullName evidence="7">Uncharacterized protein</fullName>
    </submittedName>
</protein>
<dbReference type="FunFam" id="3.40.50.1000:FF:000052">
    <property type="entry name" value="Alpha,alpha-trehalose-phosphate synthase [UDP-forming] 6"/>
    <property type="match status" value="1"/>
</dbReference>
<evidence type="ECO:0000256" key="5">
    <source>
        <dbReference type="SAM" id="MobiDB-lite"/>
    </source>
</evidence>
<comment type="caution">
    <text evidence="7">The sequence shown here is derived from an EMBL/GenBank/DDBJ whole genome shotgun (WGS) entry which is preliminary data.</text>
</comment>
<dbReference type="InterPro" id="IPR001830">
    <property type="entry name" value="Glyco_trans_20"/>
</dbReference>
<accession>A0A5N6M4I1</accession>
<dbReference type="InterPro" id="IPR006379">
    <property type="entry name" value="HAD-SF_hydro_IIB"/>
</dbReference>
<evidence type="ECO:0000313" key="7">
    <source>
        <dbReference type="EMBL" id="KAD3068829.1"/>
    </source>
</evidence>
<dbReference type="SUPFAM" id="SSF53756">
    <property type="entry name" value="UDP-Glycosyltransferase/glycogen phosphorylase"/>
    <property type="match status" value="1"/>
</dbReference>
<evidence type="ECO:0000256" key="3">
    <source>
        <dbReference type="ARBA" id="ARBA00022676"/>
    </source>
</evidence>
<dbReference type="PANTHER" id="PTHR10788:SF118">
    <property type="entry name" value="ALPHA,ALPHA-TREHALOSE-PHOSPHATE SYNTHASE (UDP-FORMING), TREHALOSE-PHOSPHATASE"/>
    <property type="match status" value="1"/>
</dbReference>
<feature type="compositionally biased region" description="Low complexity" evidence="5">
    <location>
        <begin position="41"/>
        <end position="57"/>
    </location>
</feature>
<feature type="region of interest" description="Disordered" evidence="5">
    <location>
        <begin position="41"/>
        <end position="67"/>
    </location>
</feature>
<dbReference type="GO" id="GO:0016757">
    <property type="term" value="F:glycosyltransferase activity"/>
    <property type="evidence" value="ECO:0007669"/>
    <property type="project" value="UniProtKB-KW"/>
</dbReference>
<comment type="similarity">
    <text evidence="1">In the N-terminal section; belongs to the glycosyltransferase 20 family.</text>
</comment>
<dbReference type="Pfam" id="PF00982">
    <property type="entry name" value="Glyco_transf_20"/>
    <property type="match status" value="1"/>
</dbReference>
<dbReference type="Proteomes" id="UP000326396">
    <property type="component" value="Linkage Group LG7"/>
</dbReference>
<feature type="signal peptide" evidence="6">
    <location>
        <begin position="1"/>
        <end position="19"/>
    </location>
</feature>
<dbReference type="Gene3D" id="3.30.70.1020">
    <property type="entry name" value="Trehalose-6-phosphate phosphatase related protein, domain 2"/>
    <property type="match status" value="1"/>
</dbReference>
<dbReference type="FunFam" id="3.40.50.2000:FF:000010">
    <property type="entry name" value="Alpha,alpha-trehalose-phosphate synthase"/>
    <property type="match status" value="1"/>
</dbReference>
<dbReference type="PANTHER" id="PTHR10788">
    <property type="entry name" value="TREHALOSE-6-PHOSPHATE SYNTHASE"/>
    <property type="match status" value="1"/>
</dbReference>
<keyword evidence="3" id="KW-0328">Glycosyltransferase</keyword>
<evidence type="ECO:0000256" key="1">
    <source>
        <dbReference type="ARBA" id="ARBA00005409"/>
    </source>
</evidence>
<dbReference type="NCBIfam" id="TIGR01484">
    <property type="entry name" value="HAD-SF-IIB"/>
    <property type="match status" value="1"/>
</dbReference>
<dbReference type="Pfam" id="PF02358">
    <property type="entry name" value="Trehalose_PPase"/>
    <property type="match status" value="1"/>
</dbReference>
<dbReference type="Gene3D" id="3.40.50.2000">
    <property type="entry name" value="Glycogen Phosphorylase B"/>
    <property type="match status" value="2"/>
</dbReference>
<sequence>MLVLCLSLIVFTSYLNISGIHDFRGLGFRFSLERGVPWVPQQQQPQHVQAHAPAGAPLQPPPPPRGRRLVFRDPVLRDQSRRLDRLEDLAAWQSSNKKWTRDGQRTYTLRDAAARDEEDPVGLTNALLAALILFNYKYYVSTDLPSLPSPNWSSSSSRGRNYRENEKELMIKFPSFYLATANFPNMENLKLERSKCDQDHIVTSDAPSDVPNRLIIVANQLPIIATLKNNENGASFWDFTWDESSIYVRLKDGLPKTMEVFYVGTLRADVCPEEQDNVSKTLLDRFNCVTVFVLPNTWNKHYQGFCKQYLWPIFHYKLPAFEINGVRPAPSLWRSYVFVNKQFAEKVMEAVNSHNNYVWIQDYHLMVIPTFLRRDFCRFKIGFFLHSPFPSSEVYKTLPMRNEILKGLLNADLIGFHTFDYARHFLSCCSRMFGLDYRLKRGYILLEYCGRSIGIKIKPSGIHVGQLESYLRQPDTRLMIQELKRQFEGKTVLLGVDDLDILKGVNFKVLAMEEMLKLHPSWVGRVVLVQILNPARGSGQDVAEIDAEIRTICSRINNELGSPGYKPVVFIDRPVSLSEKAAYYAVSEAVIVTPLRDGMNLIPYEYVVSRNGVNDLNPNSPKKSMLVVSEFIGCSPSLTGAIRVNPWNVFDTAAAMYTAIIASDLHKETVHMKHYQYIITHDVANWSQSFFQDLEKACIDHSHKRCMNLGFGLDSRVVLFDQKFRKLETDVLENAYRMSQNRAILLDYDGTITPSINNRPTETMISMINKLCNDPKNTVLIISGRSKEILVSWLGVCEKLAIAAEHGYFIRWAHDQEWETHVSRNTVGWMEMAEPVMNLYTEATDGSYIEKRETTMVWNYEDADKGFGLDQAKELLDHLENVLASEPVAVKRGQYIVEVKPQGVNKGIVVDKIFANMNEKGKQADFVLAIGGDDKSDEDMFVAIGDGITKGQITNDNSVFTCIVGEQPSAAEYYVDEPEDVLTMLGKLGHLSNQE</sequence>
<organism evidence="7 8">
    <name type="scientific">Mikania micrantha</name>
    <name type="common">bitter vine</name>
    <dbReference type="NCBI Taxonomy" id="192012"/>
    <lineage>
        <taxon>Eukaryota</taxon>
        <taxon>Viridiplantae</taxon>
        <taxon>Streptophyta</taxon>
        <taxon>Embryophyta</taxon>
        <taxon>Tracheophyta</taxon>
        <taxon>Spermatophyta</taxon>
        <taxon>Magnoliopsida</taxon>
        <taxon>eudicotyledons</taxon>
        <taxon>Gunneridae</taxon>
        <taxon>Pentapetalae</taxon>
        <taxon>asterids</taxon>
        <taxon>campanulids</taxon>
        <taxon>Asterales</taxon>
        <taxon>Asteraceae</taxon>
        <taxon>Asteroideae</taxon>
        <taxon>Heliantheae alliance</taxon>
        <taxon>Eupatorieae</taxon>
        <taxon>Mikania</taxon>
    </lineage>
</organism>
<evidence type="ECO:0000256" key="6">
    <source>
        <dbReference type="SAM" id="SignalP"/>
    </source>
</evidence>
<dbReference type="InterPro" id="IPR036412">
    <property type="entry name" value="HAD-like_sf"/>
</dbReference>
<dbReference type="CDD" id="cd01627">
    <property type="entry name" value="HAD_TPP"/>
    <property type="match status" value="1"/>
</dbReference>
<name>A0A5N6M4I1_9ASTR</name>
<dbReference type="AlphaFoldDB" id="A0A5N6M4I1"/>
<dbReference type="GO" id="GO:0005992">
    <property type="term" value="P:trehalose biosynthetic process"/>
    <property type="evidence" value="ECO:0007669"/>
    <property type="project" value="InterPro"/>
</dbReference>
<evidence type="ECO:0000313" key="8">
    <source>
        <dbReference type="Proteomes" id="UP000326396"/>
    </source>
</evidence>
<dbReference type="EMBL" id="SZYD01000017">
    <property type="protein sequence ID" value="KAD3068829.1"/>
    <property type="molecule type" value="Genomic_DNA"/>
</dbReference>
<proteinExistence type="inferred from homology"/>
<dbReference type="CDD" id="cd03788">
    <property type="entry name" value="GT20_TPS"/>
    <property type="match status" value="1"/>
</dbReference>
<comment type="similarity">
    <text evidence="2">In the C-terminal section; belongs to the trehalose phosphatase family.</text>
</comment>